<dbReference type="InterPro" id="IPR059215">
    <property type="entry name" value="BRCT2_TopBP1-like"/>
</dbReference>
<proteinExistence type="predicted"/>
<feature type="domain" description="BRCT" evidence="2">
    <location>
        <begin position="151"/>
        <end position="244"/>
    </location>
</feature>
<gene>
    <name evidence="3" type="ORF">TrLO_g6147</name>
</gene>
<feature type="compositionally biased region" description="Polar residues" evidence="1">
    <location>
        <begin position="113"/>
        <end position="130"/>
    </location>
</feature>
<accession>A0A9W6ZC54</accession>
<dbReference type="PROSITE" id="PS50172">
    <property type="entry name" value="BRCT"/>
    <property type="match status" value="3"/>
</dbReference>
<dbReference type="Pfam" id="PF00533">
    <property type="entry name" value="BRCT"/>
    <property type="match status" value="1"/>
</dbReference>
<feature type="compositionally biased region" description="Low complexity" evidence="1">
    <location>
        <begin position="290"/>
        <end position="300"/>
    </location>
</feature>
<feature type="compositionally biased region" description="Acidic residues" evidence="1">
    <location>
        <begin position="468"/>
        <end position="478"/>
    </location>
</feature>
<dbReference type="EMBL" id="BRXW01000360">
    <property type="protein sequence ID" value="GMH47730.1"/>
    <property type="molecule type" value="Genomic_DNA"/>
</dbReference>
<evidence type="ECO:0000256" key="1">
    <source>
        <dbReference type="SAM" id="MobiDB-lite"/>
    </source>
</evidence>
<evidence type="ECO:0000313" key="3">
    <source>
        <dbReference type="EMBL" id="GMH47730.1"/>
    </source>
</evidence>
<dbReference type="SMART" id="SM00292">
    <property type="entry name" value="BRCT"/>
    <property type="match status" value="3"/>
</dbReference>
<dbReference type="InterPro" id="IPR001357">
    <property type="entry name" value="BRCT_dom"/>
</dbReference>
<sequence>MLTKSSGPLSGFTICVSGLTPSAKSTLRSQITSLGATYSSALNVDLVTHLITNTDDSDKFRAAYRSKNNIEIVRADWIEACVTENRHVEESKYGLVDDDSDDHENITSPTPPQHETSSTSTTPTAQNPLQELPSSDLEIFNKKYPPLLEIPPSMLFLSSNFYIYNNPDNVHSLKTVILNHAGTVFQRPNELITHVVVFSEPGDDFTAINRLFIAHPNGPDVVTPCFVLDSLKSNEILDAERYKVKKRIIKPPPPPPTPPPKQQQTFQKPSALKRDTSSSKKRTSFELAETPRPSSSTLRGSGSGSVPATTSSKKSKNSPPSLAPGSVKKLSAKHIISMTGFTGSERVRIQNDIQLSGAVFTPELKPSNTHLICKVKAGKKYEKAAEWKVAVVDENWMYEMAPEPAPASNSPKKMRREKSEDNSGGSSNTIELMRALATKTKTPLPQHPDENRKWSRGSVLKAGGEQTGQEDEDSDDDTSAGMGGSFDIKNIEGSQFIHW</sequence>
<feature type="domain" description="BRCT" evidence="2">
    <location>
        <begin position="4"/>
        <end position="95"/>
    </location>
</feature>
<feature type="region of interest" description="Disordered" evidence="1">
    <location>
        <begin position="247"/>
        <end position="328"/>
    </location>
</feature>
<comment type="caution">
    <text evidence="3">The sequence shown here is derived from an EMBL/GenBank/DDBJ whole genome shotgun (WGS) entry which is preliminary data.</text>
</comment>
<dbReference type="AlphaFoldDB" id="A0A9W6ZC54"/>
<feature type="region of interest" description="Disordered" evidence="1">
    <location>
        <begin position="402"/>
        <end position="499"/>
    </location>
</feature>
<dbReference type="PANTHER" id="PTHR47667:SF1">
    <property type="entry name" value="REGULATOR OF TY1 TRANSPOSITION PROTEIN 107"/>
    <property type="match status" value="1"/>
</dbReference>
<dbReference type="Pfam" id="PF16589">
    <property type="entry name" value="BRCT_2"/>
    <property type="match status" value="1"/>
</dbReference>
<dbReference type="Proteomes" id="UP001165122">
    <property type="component" value="Unassembled WGS sequence"/>
</dbReference>
<evidence type="ECO:0000259" key="2">
    <source>
        <dbReference type="PROSITE" id="PS50172"/>
    </source>
</evidence>
<organism evidence="3 4">
    <name type="scientific">Triparma laevis f. longispina</name>
    <dbReference type="NCBI Taxonomy" id="1714387"/>
    <lineage>
        <taxon>Eukaryota</taxon>
        <taxon>Sar</taxon>
        <taxon>Stramenopiles</taxon>
        <taxon>Ochrophyta</taxon>
        <taxon>Bolidophyceae</taxon>
        <taxon>Parmales</taxon>
        <taxon>Triparmaceae</taxon>
        <taxon>Triparma</taxon>
    </lineage>
</organism>
<dbReference type="InterPro" id="IPR036420">
    <property type="entry name" value="BRCT_dom_sf"/>
</dbReference>
<dbReference type="InterPro" id="IPR053036">
    <property type="entry name" value="CellCycle_DNARepair_Reg"/>
</dbReference>
<dbReference type="SUPFAM" id="SSF52113">
    <property type="entry name" value="BRCT domain"/>
    <property type="match status" value="3"/>
</dbReference>
<feature type="compositionally biased region" description="Pro residues" evidence="1">
    <location>
        <begin position="250"/>
        <end position="261"/>
    </location>
</feature>
<dbReference type="PANTHER" id="PTHR47667">
    <property type="entry name" value="REGULATOR OF TY1 TRANSPOSITION PROTEIN 107"/>
    <property type="match status" value="1"/>
</dbReference>
<dbReference type="Pfam" id="PF12738">
    <property type="entry name" value="PTCB-BRCT"/>
    <property type="match status" value="1"/>
</dbReference>
<protein>
    <recommendedName>
        <fullName evidence="2">BRCT domain-containing protein</fullName>
    </recommendedName>
</protein>
<evidence type="ECO:0000313" key="4">
    <source>
        <dbReference type="Proteomes" id="UP001165122"/>
    </source>
</evidence>
<dbReference type="CDD" id="cd17731">
    <property type="entry name" value="BRCT_TopBP1_rpt2_like"/>
    <property type="match status" value="1"/>
</dbReference>
<feature type="domain" description="BRCT" evidence="2">
    <location>
        <begin position="326"/>
        <end position="399"/>
    </location>
</feature>
<reference evidence="4" key="1">
    <citation type="journal article" date="2023" name="Commun. Biol.">
        <title>Genome analysis of Parmales, the sister group of diatoms, reveals the evolutionary specialization of diatoms from phago-mixotrophs to photoautotrophs.</title>
        <authorList>
            <person name="Ban H."/>
            <person name="Sato S."/>
            <person name="Yoshikawa S."/>
            <person name="Yamada K."/>
            <person name="Nakamura Y."/>
            <person name="Ichinomiya M."/>
            <person name="Sato N."/>
            <person name="Blanc-Mathieu R."/>
            <person name="Endo H."/>
            <person name="Kuwata A."/>
            <person name="Ogata H."/>
        </authorList>
    </citation>
    <scope>NUCLEOTIDE SEQUENCE [LARGE SCALE GENOMIC DNA]</scope>
    <source>
        <strain evidence="4">NIES 3700</strain>
    </source>
</reference>
<feature type="region of interest" description="Disordered" evidence="1">
    <location>
        <begin position="92"/>
        <end position="130"/>
    </location>
</feature>
<name>A0A9W6ZC54_9STRA</name>
<keyword evidence="4" id="KW-1185">Reference proteome</keyword>
<dbReference type="OrthoDB" id="251770at2759"/>
<dbReference type="Gene3D" id="3.40.50.10190">
    <property type="entry name" value="BRCT domain"/>
    <property type="match status" value="3"/>
</dbReference>